<dbReference type="RefSeq" id="WP_121912021.1">
    <property type="nucleotide sequence ID" value="NZ_CP068291.1"/>
</dbReference>
<dbReference type="GeneID" id="92745234"/>
<reference evidence="1 2" key="1">
    <citation type="submission" date="2021-01" db="EMBL/GenBank/DDBJ databases">
        <title>Complete genome sequences of Corynebacterium macginleyi strains isolated from infectious keratitis.</title>
        <authorList>
            <person name="Sagerfors S."/>
            <person name="Poehlein A."/>
            <person name="Soderquist B."/>
            <person name="Bruggemann H."/>
        </authorList>
    </citation>
    <scope>NUCLEOTIDE SEQUENCE [LARGE SCALE GENOMIC DNA]</scope>
    <source>
        <strain evidence="1 2">12T220</strain>
    </source>
</reference>
<organism evidence="1 2">
    <name type="scientific">Corynebacterium macginleyi</name>
    <dbReference type="NCBI Taxonomy" id="38290"/>
    <lineage>
        <taxon>Bacteria</taxon>
        <taxon>Bacillati</taxon>
        <taxon>Actinomycetota</taxon>
        <taxon>Actinomycetes</taxon>
        <taxon>Mycobacteriales</taxon>
        <taxon>Corynebacteriaceae</taxon>
        <taxon>Corynebacterium</taxon>
    </lineage>
</organism>
<dbReference type="EMBL" id="JAACBX020000001">
    <property type="protein sequence ID" value="MBM0242995.1"/>
    <property type="molecule type" value="Genomic_DNA"/>
</dbReference>
<name>A0ABS1Y3M8_9CORY</name>
<protein>
    <submittedName>
        <fullName evidence="1">Uncharacterized protein</fullName>
    </submittedName>
</protein>
<sequence>MTGESSDNFTAALTGRTTGQSVLVNSETATTQAIPAIIVLGILPRIGLRAVINQFSKAQVKKAAKFFLLRQNANKWGHIMAPKHCWSKIGAKSKE</sequence>
<proteinExistence type="predicted"/>
<accession>A0ABS1Y3M8</accession>
<comment type="caution">
    <text evidence="1">The sequence shown here is derived from an EMBL/GenBank/DDBJ whole genome shotgun (WGS) entry which is preliminary data.</text>
</comment>
<gene>
    <name evidence="1" type="ORF">GWO63_001505</name>
</gene>
<evidence type="ECO:0000313" key="2">
    <source>
        <dbReference type="Proteomes" id="UP001518680"/>
    </source>
</evidence>
<evidence type="ECO:0000313" key="1">
    <source>
        <dbReference type="EMBL" id="MBM0242995.1"/>
    </source>
</evidence>
<dbReference type="Proteomes" id="UP001518680">
    <property type="component" value="Unassembled WGS sequence"/>
</dbReference>
<keyword evidence="2" id="KW-1185">Reference proteome</keyword>